<dbReference type="AlphaFoldDB" id="A0A9P4J2W4"/>
<dbReference type="Proteomes" id="UP000799439">
    <property type="component" value="Unassembled WGS sequence"/>
</dbReference>
<comment type="caution">
    <text evidence="2">The sequence shown here is derived from an EMBL/GenBank/DDBJ whole genome shotgun (WGS) entry which is preliminary data.</text>
</comment>
<name>A0A9P4J2W4_9PEZI</name>
<protein>
    <submittedName>
        <fullName evidence="2">Uncharacterized protein</fullName>
    </submittedName>
</protein>
<evidence type="ECO:0000313" key="3">
    <source>
        <dbReference type="Proteomes" id="UP000799439"/>
    </source>
</evidence>
<reference evidence="2" key="1">
    <citation type="journal article" date="2020" name="Stud. Mycol.">
        <title>101 Dothideomycetes genomes: a test case for predicting lifestyles and emergence of pathogens.</title>
        <authorList>
            <person name="Haridas S."/>
            <person name="Albert R."/>
            <person name="Binder M."/>
            <person name="Bloem J."/>
            <person name="Labutti K."/>
            <person name="Salamov A."/>
            <person name="Andreopoulos B."/>
            <person name="Baker S."/>
            <person name="Barry K."/>
            <person name="Bills G."/>
            <person name="Bluhm B."/>
            <person name="Cannon C."/>
            <person name="Castanera R."/>
            <person name="Culley D."/>
            <person name="Daum C."/>
            <person name="Ezra D."/>
            <person name="Gonzalez J."/>
            <person name="Henrissat B."/>
            <person name="Kuo A."/>
            <person name="Liang C."/>
            <person name="Lipzen A."/>
            <person name="Lutzoni F."/>
            <person name="Magnuson J."/>
            <person name="Mondo S."/>
            <person name="Nolan M."/>
            <person name="Ohm R."/>
            <person name="Pangilinan J."/>
            <person name="Park H.-J."/>
            <person name="Ramirez L."/>
            <person name="Alfaro M."/>
            <person name="Sun H."/>
            <person name="Tritt A."/>
            <person name="Yoshinaga Y."/>
            <person name="Zwiers L.-H."/>
            <person name="Turgeon B."/>
            <person name="Goodwin S."/>
            <person name="Spatafora J."/>
            <person name="Crous P."/>
            <person name="Grigoriev I."/>
        </authorList>
    </citation>
    <scope>NUCLEOTIDE SEQUENCE</scope>
    <source>
        <strain evidence="2">CBS 260.36</strain>
    </source>
</reference>
<evidence type="ECO:0000256" key="1">
    <source>
        <dbReference type="SAM" id="MobiDB-lite"/>
    </source>
</evidence>
<keyword evidence="3" id="KW-1185">Reference proteome</keyword>
<proteinExistence type="predicted"/>
<evidence type="ECO:0000313" key="2">
    <source>
        <dbReference type="EMBL" id="KAF2153471.1"/>
    </source>
</evidence>
<gene>
    <name evidence="2" type="ORF">K461DRAFT_140840</name>
</gene>
<sequence>MPQQAGVSSHACLRKRGEGAPARASHKDAVGLHRIVVLQALLIRDPCSPADLYEPRHRPTNAEDLVMKLEKETNDCLLYVCMTHKFIEMVTYLSVEDSFRPSLNVAAHPQNEGGAFSSLHTASWSHYCTTSKRPTMLRNVDNEYSKHAQ</sequence>
<dbReference type="EMBL" id="ML996085">
    <property type="protein sequence ID" value="KAF2153471.1"/>
    <property type="molecule type" value="Genomic_DNA"/>
</dbReference>
<feature type="region of interest" description="Disordered" evidence="1">
    <location>
        <begin position="1"/>
        <end position="25"/>
    </location>
</feature>
<accession>A0A9P4J2W4</accession>
<organism evidence="2 3">
    <name type="scientific">Myriangium duriaei CBS 260.36</name>
    <dbReference type="NCBI Taxonomy" id="1168546"/>
    <lineage>
        <taxon>Eukaryota</taxon>
        <taxon>Fungi</taxon>
        <taxon>Dikarya</taxon>
        <taxon>Ascomycota</taxon>
        <taxon>Pezizomycotina</taxon>
        <taxon>Dothideomycetes</taxon>
        <taxon>Dothideomycetidae</taxon>
        <taxon>Myriangiales</taxon>
        <taxon>Myriangiaceae</taxon>
        <taxon>Myriangium</taxon>
    </lineage>
</organism>